<protein>
    <submittedName>
        <fullName evidence="7">Carboxypeptidase regulatory-like domain-containing protein</fullName>
    </submittedName>
</protein>
<accession>A0ABV5W607</accession>
<reference evidence="7 8" key="1">
    <citation type="submission" date="2024-09" db="EMBL/GenBank/DDBJ databases">
        <authorList>
            <person name="Sun Q."/>
            <person name="Mori K."/>
        </authorList>
    </citation>
    <scope>NUCLEOTIDE SEQUENCE [LARGE SCALE GENOMIC DNA]</scope>
    <source>
        <strain evidence="7 8">JCM 12520</strain>
    </source>
</reference>
<evidence type="ECO:0000256" key="5">
    <source>
        <dbReference type="SAM" id="SignalP"/>
    </source>
</evidence>
<name>A0ABV5W607_9BACL</name>
<evidence type="ECO:0000256" key="3">
    <source>
        <dbReference type="ARBA" id="ARBA00022764"/>
    </source>
</evidence>
<evidence type="ECO:0000256" key="4">
    <source>
        <dbReference type="ARBA" id="ARBA00023239"/>
    </source>
</evidence>
<dbReference type="PANTHER" id="PTHR39210:SF1">
    <property type="entry name" value="HEPARIN-SULFATE LYASE"/>
    <property type="match status" value="1"/>
</dbReference>
<gene>
    <name evidence="7" type="ORF">ACFFNY_29955</name>
</gene>
<evidence type="ECO:0000256" key="1">
    <source>
        <dbReference type="ARBA" id="ARBA00004418"/>
    </source>
</evidence>
<dbReference type="SUPFAM" id="SSF49452">
    <property type="entry name" value="Starch-binding domain-like"/>
    <property type="match status" value="1"/>
</dbReference>
<feature type="domain" description="Heparinase II/III-like C-terminal" evidence="6">
    <location>
        <begin position="762"/>
        <end position="849"/>
    </location>
</feature>
<dbReference type="SUPFAM" id="SSF49344">
    <property type="entry name" value="CBD9-like"/>
    <property type="match status" value="1"/>
</dbReference>
<dbReference type="Gene3D" id="2.70.98.70">
    <property type="match status" value="1"/>
</dbReference>
<evidence type="ECO:0000259" key="6">
    <source>
        <dbReference type="Pfam" id="PF07940"/>
    </source>
</evidence>
<dbReference type="Pfam" id="PF07940">
    <property type="entry name" value="Hepar_II_III_C"/>
    <property type="match status" value="1"/>
</dbReference>
<comment type="subcellular location">
    <subcellularLocation>
        <location evidence="1">Periplasm</location>
    </subcellularLocation>
</comment>
<dbReference type="Gene3D" id="2.60.120.260">
    <property type="entry name" value="Galactose-binding domain-like"/>
    <property type="match status" value="2"/>
</dbReference>
<dbReference type="PANTHER" id="PTHR39210">
    <property type="entry name" value="HEPARIN-SULFATE LYASE"/>
    <property type="match status" value="1"/>
</dbReference>
<sequence>MGIRYKNGKVTIACTLSLLMLFSAGIPATPIQAAEGGDNNVLLEPMRHYPDKWAVAPLIDQADAPVIDGTTSENIWQTAAVLNGFGTAFYEEAATHHAEYKLAYDGSSLYIAGSLDRPAADMLAQIEIVIRPADEKAAFYALRIPLATAQPPSLQTVWNPDMNDINTTADIGRRNIANARYATSQDTAKLRVEAAIPLSEIAPAGVTSGTEWGINVIHLPNLYVAPLDSWVPVRNVNHWHAGGPDGRVVGDVIGQQRLGSLFFSAVPARFASLPGGAAEWRPALAELAYTGFTGKRLTISTPAAGLTSADTRLFWKAPGGDWQTLAIDAFALNGATAAIDFQHPAAAKDGVYQLAVAFSPSGAGQTKVALLSFDREHAIEASLAAYTAPGPSGSVRNVTWSEPSTAVSNALTLIPPQPGFIFVGLPEMPELYPQSLYQLSADGHSMTAARTGTVYPNALFPENERLTVLNGKGETVEIPYYEAGDGTKYFITGQMWYLQKQRALTQTASIAKTDPLGAARLLLRFAEAYGSYNPTVDRIGGSTLINYSANKASGPPYAYWGGVWDRWWYNDLPQLRPLMDAYTEVKKTNAFDLLSASLGEDVERKIVQEMFIPSADLVLTHVNRYSNMSLQPWIGLIALGKALGEPDYIHRAVESIEAFTARMYLSDGFWQEVTPSYHIQTVSGLQSALNLLKGWSDPAGYVSPRTGMHFDNLDMAQQFPIINRALDAANRLVYPDGKVLPVMDTWAAERPSQPKTDEGPLLLPSAGIGRLSGGQGTGQTMLYMGFQPKYGHVHFDPLNLSLFAGGQELLPDLGYTHSSKYRYFSLSTMGHNTVVVNGKNMPFGESSKDGGSIQSFVANGGAFQAMRADYEGAYPETSEYSREPWFVPFPGGTAEQGYVLDLFRVSGGSRHEYTLQGDANRDAAFLTSLPLTDYGPYLVPPGTVVVEPTNNNDSGSAEGHYPGYIYVRDVKQAQLQDDRYNVSLVTYAEGAEKMKMNITGLLEPGTNELYLGRSPSLRAIRVQGRAMDNNDEVDKYDMPKLVLRRDGTNLESSFVTLMEPFTGEQPRIEAIDRLVPEQAPEGAVAVRIAYGDTIDILLSNPRHPEQPIQVGDVTMRGQMGLIRLKDGAVRDLTLYGGTLLKKGDTELVGAGAAAGTVTDTLRRAKGDAYDAIVTDIPVSRDAIGRYVLVKHPDGSKQGFLIRDIVSSPGRTAIVLAEHDPGFEIRADGSSEQMFFPSKQWTGAHTFEIGNIERASELTGNPGNLRTGTVTGSVYAEGEPVVGAAVHPTGYGTPSALTDNSGRFTLAGVPEGRQRVTVSAPGYALNVSQAVYVTQGQTANIALSLTGRLPPVLTNITPNGAVAGDPVHATSSSDGHIYLVPSGTPRQAQAIELAATPVSGAVYGVKAAATAQVPVELSTSGLAPGYYTLYAINQTGVSTGSPIVLVPGDMTVIQDTYSLIRYSGTWLKLESASYSGGTMMLGRVKGDYADIPFYGSSAKIVADLHTARGKGNIYVDGVFKTTVDFYSPTIKYRQELFDTGPLSEGVHVIRIEVTGEKQAASSGINVSFDSLLVFKNRYALTDTTAGAVAVGQTVAATSPKSGALHLVPEATADNRAAIEAAAAAGGRTVSITAGAAGHIDTTSLPLGWYRLYAVDSRGDVSLGSGPIAVINPLAQAANIDDNDPLVLYKGDWRTYLSPLYAGGSLVLGFQGGSSAEIPFYGTRAKLVGDKRPLRGKGAVYVDGVYKATVDFYNPTTIIYKQEVFDTGLLPAGPHTIRIVTLWEKNEAATGYYVPFDELRVTAP</sequence>
<dbReference type="Gene3D" id="1.50.10.100">
    <property type="entry name" value="Chondroitin AC/alginate lyase"/>
    <property type="match status" value="1"/>
</dbReference>
<dbReference type="SUPFAM" id="SSF48230">
    <property type="entry name" value="Chondroitin AC/alginate lyase"/>
    <property type="match status" value="1"/>
</dbReference>
<evidence type="ECO:0000313" key="8">
    <source>
        <dbReference type="Proteomes" id="UP001589619"/>
    </source>
</evidence>
<dbReference type="Proteomes" id="UP001589619">
    <property type="component" value="Unassembled WGS sequence"/>
</dbReference>
<feature type="chain" id="PRO_5047223687" evidence="5">
    <location>
        <begin position="34"/>
        <end position="1802"/>
    </location>
</feature>
<dbReference type="EMBL" id="JBHMAG010000018">
    <property type="protein sequence ID" value="MFB9755827.1"/>
    <property type="molecule type" value="Genomic_DNA"/>
</dbReference>
<dbReference type="InterPro" id="IPR013784">
    <property type="entry name" value="Carb-bd-like_fold"/>
</dbReference>
<dbReference type="Gene3D" id="2.60.40.1190">
    <property type="match status" value="1"/>
</dbReference>
<dbReference type="Gene3D" id="2.60.40.1120">
    <property type="entry name" value="Carboxypeptidase-like, regulatory domain"/>
    <property type="match status" value="1"/>
</dbReference>
<keyword evidence="8" id="KW-1185">Reference proteome</keyword>
<comment type="caution">
    <text evidence="7">The sequence shown here is derived from an EMBL/GenBank/DDBJ whole genome shotgun (WGS) entry which is preliminary data.</text>
</comment>
<evidence type="ECO:0000313" key="7">
    <source>
        <dbReference type="EMBL" id="MFB9755827.1"/>
    </source>
</evidence>
<keyword evidence="4" id="KW-0456">Lyase</keyword>
<proteinExistence type="predicted"/>
<feature type="signal peptide" evidence="5">
    <location>
        <begin position="1"/>
        <end position="33"/>
    </location>
</feature>
<dbReference type="InterPro" id="IPR012480">
    <property type="entry name" value="Hepar_II_III_C"/>
</dbReference>
<organism evidence="7 8">
    <name type="scientific">Paenibacillus hodogayensis</name>
    <dbReference type="NCBI Taxonomy" id="279208"/>
    <lineage>
        <taxon>Bacteria</taxon>
        <taxon>Bacillati</taxon>
        <taxon>Bacillota</taxon>
        <taxon>Bacilli</taxon>
        <taxon>Bacillales</taxon>
        <taxon>Paenibacillaceae</taxon>
        <taxon>Paenibacillus</taxon>
    </lineage>
</organism>
<dbReference type="InterPro" id="IPR008929">
    <property type="entry name" value="Chondroitin_lyas"/>
</dbReference>
<evidence type="ECO:0000256" key="2">
    <source>
        <dbReference type="ARBA" id="ARBA00022729"/>
    </source>
</evidence>
<keyword evidence="2 5" id="KW-0732">Signal</keyword>
<dbReference type="Pfam" id="PF13620">
    <property type="entry name" value="CarboxypepD_reg"/>
    <property type="match status" value="1"/>
</dbReference>
<dbReference type="RefSeq" id="WP_344908887.1">
    <property type="nucleotide sequence ID" value="NZ_BAAAYO010000006.1"/>
</dbReference>
<keyword evidence="3" id="KW-0574">Periplasm</keyword>